<evidence type="ECO:0000256" key="1">
    <source>
        <dbReference type="SAM" id="MobiDB-lite"/>
    </source>
</evidence>
<feature type="compositionally biased region" description="Basic residues" evidence="1">
    <location>
        <begin position="161"/>
        <end position="171"/>
    </location>
</feature>
<feature type="compositionally biased region" description="Low complexity" evidence="1">
    <location>
        <begin position="101"/>
        <end position="122"/>
    </location>
</feature>
<feature type="compositionally biased region" description="Acidic residues" evidence="1">
    <location>
        <begin position="175"/>
        <end position="191"/>
    </location>
</feature>
<dbReference type="GO" id="GO:0016787">
    <property type="term" value="F:hydrolase activity"/>
    <property type="evidence" value="ECO:0007669"/>
    <property type="project" value="UniProtKB-KW"/>
</dbReference>
<evidence type="ECO:0000313" key="2">
    <source>
        <dbReference type="EMBL" id="PKU27484.1"/>
    </source>
</evidence>
<dbReference type="AlphaFoldDB" id="A0A2I0T129"/>
<name>A0A2I0T129_LIMLA</name>
<gene>
    <name evidence="2" type="ORF">llap_22212</name>
</gene>
<accession>A0A2I0T129</accession>
<keyword evidence="3" id="KW-1185">Reference proteome</keyword>
<organism evidence="2 3">
    <name type="scientific">Limosa lapponica baueri</name>
    <dbReference type="NCBI Taxonomy" id="1758121"/>
    <lineage>
        <taxon>Eukaryota</taxon>
        <taxon>Metazoa</taxon>
        <taxon>Chordata</taxon>
        <taxon>Craniata</taxon>
        <taxon>Vertebrata</taxon>
        <taxon>Euteleostomi</taxon>
        <taxon>Archelosauria</taxon>
        <taxon>Archosauria</taxon>
        <taxon>Dinosauria</taxon>
        <taxon>Saurischia</taxon>
        <taxon>Theropoda</taxon>
        <taxon>Coelurosauria</taxon>
        <taxon>Aves</taxon>
        <taxon>Neognathae</taxon>
        <taxon>Neoaves</taxon>
        <taxon>Charadriiformes</taxon>
        <taxon>Scolopacidae</taxon>
        <taxon>Limosa</taxon>
    </lineage>
</organism>
<dbReference type="Proteomes" id="UP000233556">
    <property type="component" value="Unassembled WGS sequence"/>
</dbReference>
<reference evidence="3" key="2">
    <citation type="submission" date="2017-12" db="EMBL/GenBank/DDBJ databases">
        <title>Genome sequence of the Bar-tailed Godwit (Limosa lapponica baueri).</title>
        <authorList>
            <person name="Lima N.C.B."/>
            <person name="Parody-Merino A.M."/>
            <person name="Battley P.F."/>
            <person name="Fidler A.E."/>
            <person name="Prosdocimi F."/>
        </authorList>
    </citation>
    <scope>NUCLEOTIDE SEQUENCE [LARGE SCALE GENOMIC DNA]</scope>
</reference>
<reference evidence="3" key="1">
    <citation type="submission" date="2017-11" db="EMBL/GenBank/DDBJ databases">
        <authorList>
            <person name="Lima N.C."/>
            <person name="Parody-Merino A.M."/>
            <person name="Battley P.F."/>
            <person name="Fidler A.E."/>
            <person name="Prosdocimi F."/>
        </authorList>
    </citation>
    <scope>NUCLEOTIDE SEQUENCE [LARGE SCALE GENOMIC DNA]</scope>
</reference>
<keyword evidence="2" id="KW-0378">Hydrolase</keyword>
<evidence type="ECO:0000313" key="3">
    <source>
        <dbReference type="Proteomes" id="UP000233556"/>
    </source>
</evidence>
<proteinExistence type="predicted"/>
<feature type="compositionally biased region" description="Basic and acidic residues" evidence="1">
    <location>
        <begin position="202"/>
        <end position="211"/>
    </location>
</feature>
<dbReference type="EMBL" id="KZ526753">
    <property type="protein sequence ID" value="PKU27484.1"/>
    <property type="molecule type" value="Genomic_DNA"/>
</dbReference>
<sequence length="211" mass="22157">MVWDFTPKQLQDPDKVIEYLKGKCGGYSREAQLTALCWALASIYQALLNTVQHPQEKEMETRPTGSVATATSVADAVITPTPGVDTAADAVTIPTPVADTAADTASTSTPVADTAATSTPVSGAVATPTPATGNVATPTPVAGTANEPENQPVPVSVAPIQKKKHTKKSVRSVRDDDDPGPSSEQEEEVEPEIITQSLSLSELRDMQKDFS</sequence>
<dbReference type="OrthoDB" id="9398059at2759"/>
<feature type="region of interest" description="Disordered" evidence="1">
    <location>
        <begin position="101"/>
        <end position="211"/>
    </location>
</feature>
<protein>
    <submittedName>
        <fullName evidence="2">Ubiquitin carboxyl-terminal hydrolase 4</fullName>
    </submittedName>
</protein>